<dbReference type="InterPro" id="IPR000182">
    <property type="entry name" value="GNAT_dom"/>
</dbReference>
<dbReference type="Proteomes" id="UP000483286">
    <property type="component" value="Unassembled WGS sequence"/>
</dbReference>
<evidence type="ECO:0000259" key="3">
    <source>
        <dbReference type="PROSITE" id="PS51186"/>
    </source>
</evidence>
<dbReference type="Pfam" id="PF00583">
    <property type="entry name" value="Acetyltransf_1"/>
    <property type="match status" value="1"/>
</dbReference>
<dbReference type="Gene3D" id="3.40.630.30">
    <property type="match status" value="1"/>
</dbReference>
<dbReference type="PANTHER" id="PTHR43877:SF2">
    <property type="entry name" value="AMINOALKYLPHOSPHONATE N-ACETYLTRANSFERASE-RELATED"/>
    <property type="match status" value="1"/>
</dbReference>
<dbReference type="SUPFAM" id="SSF55729">
    <property type="entry name" value="Acyl-CoA N-acyltransferases (Nat)"/>
    <property type="match status" value="1"/>
</dbReference>
<dbReference type="RefSeq" id="WP_157460495.1">
    <property type="nucleotide sequence ID" value="NZ_WQLB01000028.1"/>
</dbReference>
<proteinExistence type="predicted"/>
<comment type="caution">
    <text evidence="4">The sequence shown here is derived from an EMBL/GenBank/DDBJ whole genome shotgun (WGS) entry which is preliminary data.</text>
</comment>
<protein>
    <submittedName>
        <fullName evidence="4">GNAT family N-acetyltransferase</fullName>
    </submittedName>
</protein>
<dbReference type="PROSITE" id="PS51186">
    <property type="entry name" value="GNAT"/>
    <property type="match status" value="1"/>
</dbReference>
<keyword evidence="1 4" id="KW-0808">Transferase</keyword>
<dbReference type="InterPro" id="IPR016181">
    <property type="entry name" value="Acyl_CoA_acyltransferase"/>
</dbReference>
<name>A0A7C9LNY5_9DEIO</name>
<feature type="domain" description="N-acetyltransferase" evidence="3">
    <location>
        <begin position="2"/>
        <end position="150"/>
    </location>
</feature>
<accession>A0A7C9LNY5</accession>
<dbReference type="AlphaFoldDB" id="A0A7C9LNY5"/>
<dbReference type="InterPro" id="IPR050832">
    <property type="entry name" value="Bact_Acetyltransf"/>
</dbReference>
<gene>
    <name evidence="4" type="ORF">GO986_16975</name>
</gene>
<sequence>MPTYRLESGTDAEREAAVSAALVAYNDERSEMLRQRLTPEHRLSVPLESYLLSEAGEVLGGCAGRAVPLWGWLEIDLMWLREPLRGQGWGARLLRDVEAQATALGCTRAKLSTWEFQARPFYEQQGYVVYAEEQDYPPGHTNFLMRKALTPPAEAAERPGLLAH</sequence>
<keyword evidence="5" id="KW-1185">Reference proteome</keyword>
<organism evidence="4 5">
    <name type="scientific">Deinococcus arboris</name>
    <dbReference type="NCBI Taxonomy" id="2682977"/>
    <lineage>
        <taxon>Bacteria</taxon>
        <taxon>Thermotogati</taxon>
        <taxon>Deinococcota</taxon>
        <taxon>Deinococci</taxon>
        <taxon>Deinococcales</taxon>
        <taxon>Deinococcaceae</taxon>
        <taxon>Deinococcus</taxon>
    </lineage>
</organism>
<reference evidence="4 5" key="1">
    <citation type="submission" date="2019-12" db="EMBL/GenBank/DDBJ databases">
        <title>Deinococcus sp. HMF7620 Genome sequencing and assembly.</title>
        <authorList>
            <person name="Kang H."/>
            <person name="Kim H."/>
            <person name="Joh K."/>
        </authorList>
    </citation>
    <scope>NUCLEOTIDE SEQUENCE [LARGE SCALE GENOMIC DNA]</scope>
    <source>
        <strain evidence="4 5">HMF7620</strain>
    </source>
</reference>
<keyword evidence="2" id="KW-0012">Acyltransferase</keyword>
<dbReference type="PANTHER" id="PTHR43877">
    <property type="entry name" value="AMINOALKYLPHOSPHONATE N-ACETYLTRANSFERASE-RELATED-RELATED"/>
    <property type="match status" value="1"/>
</dbReference>
<evidence type="ECO:0000256" key="2">
    <source>
        <dbReference type="ARBA" id="ARBA00023315"/>
    </source>
</evidence>
<evidence type="ECO:0000256" key="1">
    <source>
        <dbReference type="ARBA" id="ARBA00022679"/>
    </source>
</evidence>
<dbReference type="GO" id="GO:0016747">
    <property type="term" value="F:acyltransferase activity, transferring groups other than amino-acyl groups"/>
    <property type="evidence" value="ECO:0007669"/>
    <property type="project" value="InterPro"/>
</dbReference>
<evidence type="ECO:0000313" key="5">
    <source>
        <dbReference type="Proteomes" id="UP000483286"/>
    </source>
</evidence>
<dbReference type="CDD" id="cd04301">
    <property type="entry name" value="NAT_SF"/>
    <property type="match status" value="1"/>
</dbReference>
<evidence type="ECO:0000313" key="4">
    <source>
        <dbReference type="EMBL" id="MVN88437.1"/>
    </source>
</evidence>
<dbReference type="EMBL" id="WQLB01000028">
    <property type="protein sequence ID" value="MVN88437.1"/>
    <property type="molecule type" value="Genomic_DNA"/>
</dbReference>